<feature type="non-terminal residue" evidence="2">
    <location>
        <position position="968"/>
    </location>
</feature>
<feature type="compositionally biased region" description="Polar residues" evidence="1">
    <location>
        <begin position="657"/>
        <end position="670"/>
    </location>
</feature>
<gene>
    <name evidence="2" type="ORF">BT67DRAFT_347057</name>
</gene>
<dbReference type="AlphaFoldDB" id="A0AAN6ZGV9"/>
<keyword evidence="3" id="KW-1185">Reference proteome</keyword>
<reference evidence="2" key="2">
    <citation type="submission" date="2023-05" db="EMBL/GenBank/DDBJ databases">
        <authorList>
            <consortium name="Lawrence Berkeley National Laboratory"/>
            <person name="Steindorff A."/>
            <person name="Hensen N."/>
            <person name="Bonometti L."/>
            <person name="Westerberg I."/>
            <person name="Brannstrom I.O."/>
            <person name="Guillou S."/>
            <person name="Cros-Aarteil S."/>
            <person name="Calhoun S."/>
            <person name="Haridas S."/>
            <person name="Kuo A."/>
            <person name="Mondo S."/>
            <person name="Pangilinan J."/>
            <person name="Riley R."/>
            <person name="Labutti K."/>
            <person name="Andreopoulos B."/>
            <person name="Lipzen A."/>
            <person name="Chen C."/>
            <person name="Yanf M."/>
            <person name="Daum C."/>
            <person name="Ng V."/>
            <person name="Clum A."/>
            <person name="Ohm R."/>
            <person name="Martin F."/>
            <person name="Silar P."/>
            <person name="Natvig D."/>
            <person name="Lalanne C."/>
            <person name="Gautier V."/>
            <person name="Ament-Velasquez S.L."/>
            <person name="Kruys A."/>
            <person name="Hutchinson M.I."/>
            <person name="Powell A.J."/>
            <person name="Barry K."/>
            <person name="Miller A.N."/>
            <person name="Grigoriev I.V."/>
            <person name="Debuchy R."/>
            <person name="Gladieux P."/>
            <person name="Thoren M.H."/>
            <person name="Johannesson H."/>
        </authorList>
    </citation>
    <scope>NUCLEOTIDE SEQUENCE</scope>
    <source>
        <strain evidence="2">CBS 123565</strain>
    </source>
</reference>
<dbReference type="Proteomes" id="UP001304895">
    <property type="component" value="Unassembled WGS sequence"/>
</dbReference>
<feature type="compositionally biased region" description="Low complexity" evidence="1">
    <location>
        <begin position="884"/>
        <end position="896"/>
    </location>
</feature>
<evidence type="ECO:0000313" key="2">
    <source>
        <dbReference type="EMBL" id="KAK4137079.1"/>
    </source>
</evidence>
<feature type="compositionally biased region" description="Low complexity" evidence="1">
    <location>
        <begin position="614"/>
        <end position="635"/>
    </location>
</feature>
<feature type="region of interest" description="Disordered" evidence="1">
    <location>
        <begin position="1"/>
        <end position="31"/>
    </location>
</feature>
<sequence>MLRRRSLKARSDLKRRRSTSSTHGVVLEHLNPARAQRDAHIAACEAYARAQSRTSEMSLFPPTPELSPRRRRSEWSGQSQDGPKTPGRGDDNGQDLRRYQSVRFMGPCSLQAMGRHGRPRSSSYNSKDPGPDSTDKQEDGYRNIAQSHSRSLDDTDPVQVPSPPRRAPPPVPLPRMATDYLAALDAQDEYYTPEDDIASAPSSYRRLHKSKSRFAEYQGFRKSHERSIPSLQGKSPRSRPLLASDTRRLFRSDPNDKVSHGVPSLRAPKSMSFLNSRSSQSRSSTSHDGGRRDPRIADLPDVPEDESSGIRQSSTRTRSRTSALFGSQNRRVESRFRESLRSDSPIEDTVADGPYPGAPQDAPGTLKSRARKASRTLRVKLRNLFTLAKPEGEMSIPCQHIESQRTHVIENSASFHGRETEDEAPVDEIRGLIHEVPAKIPYFQFAQPGIVHSSRASLESLRSEAERKVSDSSSLTSWVHSGPSTLTSQQQQQWREWEKQRLSIIRESGTHGPSPSAWRQPLGTGLFQRPESIVEDAIAPRQVVDSQRVYSALMKRMRAMNGQSAQSSEQESHGSEPGHSAPFMEHVDRSPDRTPDTIRRVTEEKSGIATGDIVTPTRVSRRSSQSRSRFSRTVSGSIASGRTRLRDSLGRPARDGSGTSARHSMSQGSVRESRPVGSPASHVFRTSSPYRRALRVSMQEEQHAWSLPSCGTEQDSDTGTQLHHPSKTNTLPETDSDSAKDLDYTESVYSTDDGQAGLGQADDTPTTYRPAGYREHSTASSIGWKTWLSANMGTMKFDPSSPPSPSKQLDPEFALLSMPPSFPSGHFPGKRHVRESAQIYADEDDDDVFEPPTRKPTLPTTPLKQVEHNAAQSSPLQRSVKRITTTSSPTSSIANGNGNGNGNGKVLLVENENPSAPSSPSLLPPPIPPRSKLRPSPLRVSRTKFSSPYSVTSSPGLTEAVRRQFGGV</sequence>
<feature type="compositionally biased region" description="Polar residues" evidence="1">
    <location>
        <begin position="943"/>
        <end position="956"/>
    </location>
</feature>
<reference evidence="2" key="1">
    <citation type="journal article" date="2023" name="Mol. Phylogenet. Evol.">
        <title>Genome-scale phylogeny and comparative genomics of the fungal order Sordariales.</title>
        <authorList>
            <person name="Hensen N."/>
            <person name="Bonometti L."/>
            <person name="Westerberg I."/>
            <person name="Brannstrom I.O."/>
            <person name="Guillou S."/>
            <person name="Cros-Aarteil S."/>
            <person name="Calhoun S."/>
            <person name="Haridas S."/>
            <person name="Kuo A."/>
            <person name="Mondo S."/>
            <person name="Pangilinan J."/>
            <person name="Riley R."/>
            <person name="LaButti K."/>
            <person name="Andreopoulos B."/>
            <person name="Lipzen A."/>
            <person name="Chen C."/>
            <person name="Yan M."/>
            <person name="Daum C."/>
            <person name="Ng V."/>
            <person name="Clum A."/>
            <person name="Steindorff A."/>
            <person name="Ohm R.A."/>
            <person name="Martin F."/>
            <person name="Silar P."/>
            <person name="Natvig D.O."/>
            <person name="Lalanne C."/>
            <person name="Gautier V."/>
            <person name="Ament-Velasquez S.L."/>
            <person name="Kruys A."/>
            <person name="Hutchinson M.I."/>
            <person name="Powell A.J."/>
            <person name="Barry K."/>
            <person name="Miller A.N."/>
            <person name="Grigoriev I.V."/>
            <person name="Debuchy R."/>
            <person name="Gladieux P."/>
            <person name="Hiltunen Thoren M."/>
            <person name="Johannesson H."/>
        </authorList>
    </citation>
    <scope>NUCLEOTIDE SEQUENCE</scope>
    <source>
        <strain evidence="2">CBS 123565</strain>
    </source>
</reference>
<feature type="region of interest" description="Disordered" evidence="1">
    <location>
        <begin position="50"/>
        <end position="95"/>
    </location>
</feature>
<feature type="region of interest" description="Disordered" evidence="1">
    <location>
        <begin position="218"/>
        <end position="371"/>
    </location>
</feature>
<feature type="compositionally biased region" description="Basic and acidic residues" evidence="1">
    <location>
        <begin position="585"/>
        <end position="606"/>
    </location>
</feature>
<feature type="compositionally biased region" description="Polar residues" evidence="1">
    <location>
        <begin position="709"/>
        <end position="733"/>
    </location>
</feature>
<feature type="compositionally biased region" description="Pro residues" evidence="1">
    <location>
        <begin position="160"/>
        <end position="173"/>
    </location>
</feature>
<feature type="compositionally biased region" description="Basic and acidic residues" evidence="1">
    <location>
        <begin position="288"/>
        <end position="298"/>
    </location>
</feature>
<feature type="compositionally biased region" description="Basic residues" evidence="1">
    <location>
        <begin position="1"/>
        <end position="18"/>
    </location>
</feature>
<feature type="region of interest" description="Disordered" evidence="1">
    <location>
        <begin position="109"/>
        <end position="175"/>
    </location>
</feature>
<evidence type="ECO:0000256" key="1">
    <source>
        <dbReference type="SAM" id="MobiDB-lite"/>
    </source>
</evidence>
<organism evidence="2 3">
    <name type="scientific">Trichocladium antarcticum</name>
    <dbReference type="NCBI Taxonomy" id="1450529"/>
    <lineage>
        <taxon>Eukaryota</taxon>
        <taxon>Fungi</taxon>
        <taxon>Dikarya</taxon>
        <taxon>Ascomycota</taxon>
        <taxon>Pezizomycotina</taxon>
        <taxon>Sordariomycetes</taxon>
        <taxon>Sordariomycetidae</taxon>
        <taxon>Sordariales</taxon>
        <taxon>Chaetomiaceae</taxon>
        <taxon>Trichocladium</taxon>
    </lineage>
</organism>
<proteinExistence type="predicted"/>
<feature type="region of interest" description="Disordered" evidence="1">
    <location>
        <begin position="560"/>
        <end position="685"/>
    </location>
</feature>
<evidence type="ECO:0000313" key="3">
    <source>
        <dbReference type="Proteomes" id="UP001304895"/>
    </source>
</evidence>
<feature type="compositionally biased region" description="Basic and acidic residues" evidence="1">
    <location>
        <begin position="330"/>
        <end position="341"/>
    </location>
</feature>
<accession>A0AAN6ZGV9</accession>
<dbReference type="EMBL" id="MU853403">
    <property type="protein sequence ID" value="KAK4137079.1"/>
    <property type="molecule type" value="Genomic_DNA"/>
</dbReference>
<comment type="caution">
    <text evidence="2">The sequence shown here is derived from an EMBL/GenBank/DDBJ whole genome shotgun (WGS) entry which is preliminary data.</text>
</comment>
<feature type="compositionally biased region" description="Basic and acidic residues" evidence="1">
    <location>
        <begin position="129"/>
        <end position="141"/>
    </location>
</feature>
<name>A0AAN6ZGV9_9PEZI</name>
<feature type="compositionally biased region" description="Low complexity" evidence="1">
    <location>
        <begin position="855"/>
        <end position="864"/>
    </location>
</feature>
<feature type="compositionally biased region" description="Low complexity" evidence="1">
    <location>
        <begin position="752"/>
        <end position="763"/>
    </location>
</feature>
<protein>
    <submittedName>
        <fullName evidence="2">Uncharacterized protein</fullName>
    </submittedName>
</protein>
<feature type="compositionally biased region" description="Low complexity" evidence="1">
    <location>
        <begin position="313"/>
        <end position="322"/>
    </location>
</feature>
<feature type="region of interest" description="Disordered" evidence="1">
    <location>
        <begin position="843"/>
        <end position="956"/>
    </location>
</feature>
<feature type="compositionally biased region" description="Low complexity" evidence="1">
    <location>
        <begin position="270"/>
        <end position="286"/>
    </location>
</feature>
<feature type="compositionally biased region" description="Basic and acidic residues" evidence="1">
    <location>
        <begin position="245"/>
        <end position="259"/>
    </location>
</feature>
<feature type="compositionally biased region" description="Basic and acidic residues" evidence="1">
    <location>
        <begin position="644"/>
        <end position="654"/>
    </location>
</feature>
<feature type="region of interest" description="Disordered" evidence="1">
    <location>
        <begin position="705"/>
        <end position="775"/>
    </location>
</feature>